<dbReference type="Gene3D" id="1.25.40.90">
    <property type="match status" value="1"/>
</dbReference>
<dbReference type="PANTHER" id="PTHR46646:SF1">
    <property type="entry name" value="TOM1-LIKE PROTEIN 1"/>
    <property type="match status" value="1"/>
</dbReference>
<name>A0AAV8E2X2_9POAL</name>
<reference evidence="9" key="1">
    <citation type="submission" date="2022-08" db="EMBL/GenBank/DDBJ databases">
        <authorList>
            <person name="Marques A."/>
        </authorList>
    </citation>
    <scope>NUCLEOTIDE SEQUENCE</scope>
    <source>
        <strain evidence="9">RhyPub2mFocal</strain>
        <tissue evidence="9">Leaves</tissue>
    </source>
</reference>
<comment type="similarity">
    <text evidence="2">Belongs to the TOM1 family.</text>
</comment>
<dbReference type="SUPFAM" id="SSF48464">
    <property type="entry name" value="ENTH/VHS domain"/>
    <property type="match status" value="1"/>
</dbReference>
<evidence type="ECO:0000256" key="1">
    <source>
        <dbReference type="ARBA" id="ARBA00004170"/>
    </source>
</evidence>
<evidence type="ECO:0000256" key="5">
    <source>
        <dbReference type="ARBA" id="ARBA00023136"/>
    </source>
</evidence>
<dbReference type="PROSITE" id="PS50909">
    <property type="entry name" value="GAT"/>
    <property type="match status" value="1"/>
</dbReference>
<evidence type="ECO:0000313" key="10">
    <source>
        <dbReference type="EMBL" id="KAJ4802751.1"/>
    </source>
</evidence>
<feature type="domain" description="VHS" evidence="7">
    <location>
        <begin position="55"/>
        <end position="184"/>
    </location>
</feature>
<dbReference type="PROSITE" id="PS50179">
    <property type="entry name" value="VHS"/>
    <property type="match status" value="1"/>
</dbReference>
<dbReference type="InterPro" id="IPR002014">
    <property type="entry name" value="VHS_dom"/>
</dbReference>
<dbReference type="GO" id="GO:0043130">
    <property type="term" value="F:ubiquitin binding"/>
    <property type="evidence" value="ECO:0007669"/>
    <property type="project" value="InterPro"/>
</dbReference>
<evidence type="ECO:0000256" key="6">
    <source>
        <dbReference type="SAM" id="MobiDB-lite"/>
    </source>
</evidence>
<keyword evidence="5" id="KW-0472">Membrane</keyword>
<evidence type="ECO:0000313" key="9">
    <source>
        <dbReference type="EMBL" id="KAJ4773476.1"/>
    </source>
</evidence>
<feature type="domain" description="GAT" evidence="8">
    <location>
        <begin position="224"/>
        <end position="311"/>
    </location>
</feature>
<keyword evidence="11" id="KW-1185">Reference proteome</keyword>
<dbReference type="Proteomes" id="UP001140206">
    <property type="component" value="Chromosome 1"/>
</dbReference>
<evidence type="ECO:0000259" key="8">
    <source>
        <dbReference type="PROSITE" id="PS50909"/>
    </source>
</evidence>
<comment type="caution">
    <text evidence="9">The sequence shown here is derived from an EMBL/GenBank/DDBJ whole genome shotgun (WGS) entry which is preliminary data.</text>
</comment>
<organism evidence="9 11">
    <name type="scientific">Rhynchospora pubera</name>
    <dbReference type="NCBI Taxonomy" id="906938"/>
    <lineage>
        <taxon>Eukaryota</taxon>
        <taxon>Viridiplantae</taxon>
        <taxon>Streptophyta</taxon>
        <taxon>Embryophyta</taxon>
        <taxon>Tracheophyta</taxon>
        <taxon>Spermatophyta</taxon>
        <taxon>Magnoliopsida</taxon>
        <taxon>Liliopsida</taxon>
        <taxon>Poales</taxon>
        <taxon>Cyperaceae</taxon>
        <taxon>Cyperoideae</taxon>
        <taxon>Rhynchosporeae</taxon>
        <taxon>Rhynchospora</taxon>
    </lineage>
</organism>
<protein>
    <submittedName>
        <fullName evidence="9">Target of Myb protein 1</fullName>
    </submittedName>
</protein>
<feature type="region of interest" description="Disordered" evidence="6">
    <location>
        <begin position="339"/>
        <end position="366"/>
    </location>
</feature>
<dbReference type="Pfam" id="PF00790">
    <property type="entry name" value="VHS"/>
    <property type="match status" value="1"/>
</dbReference>
<gene>
    <name evidence="10" type="ORF">LUZ62_015317</name>
    <name evidence="9" type="ORF">LUZ62_057733</name>
</gene>
<dbReference type="EMBL" id="JAMFTS010000001">
    <property type="protein sequence ID" value="KAJ4802751.1"/>
    <property type="molecule type" value="Genomic_DNA"/>
</dbReference>
<accession>A0AAV8E2X2</accession>
<dbReference type="Pfam" id="PF03127">
    <property type="entry name" value="GAT"/>
    <property type="match status" value="1"/>
</dbReference>
<dbReference type="SUPFAM" id="SSF89009">
    <property type="entry name" value="GAT-like domain"/>
    <property type="match status" value="1"/>
</dbReference>
<evidence type="ECO:0000259" key="7">
    <source>
        <dbReference type="PROSITE" id="PS50179"/>
    </source>
</evidence>
<evidence type="ECO:0000256" key="4">
    <source>
        <dbReference type="ARBA" id="ARBA00022927"/>
    </source>
</evidence>
<sequence length="366" mass="40429">MSDGMADKVTALRQRLKVGGAEVGRKVTARMSSMSGKLREFLQGPNEADQIVENATSANLSSPDWSANLEICDRVNTGVISGVEIIRAVKKRIMMSQQPTVQYLALVLLEAIVKNCERGFADVAAERVLDEMVRVVDNPESVVSVRDKVLALIEAWGESGEELRYLPMYEVTYKSLKSRGIRFPGRDDESLAPIFTPPRTIPEVTLHTDAPYLTTHETPPVPSFTSEQTKEEFSVARNTIELLSTVLSSSSQKDAQEDDLTSTLVQQCHQSQHTIQKIIEASGSNDEFLLEALNINEELQKMLSKYEELKKPQTVQAEPEPATIPVVIELDVPPHETLTVKPASTGTQSDGGDQGLMHHKDDFISL</sequence>
<dbReference type="AlphaFoldDB" id="A0AAV8E2X2"/>
<dbReference type="GO" id="GO:0043328">
    <property type="term" value="P:protein transport to vacuole involved in ubiquitin-dependent protein catabolic process via the multivesicular body sorting pathway"/>
    <property type="evidence" value="ECO:0007669"/>
    <property type="project" value="InterPro"/>
</dbReference>
<dbReference type="Proteomes" id="UP001140206">
    <property type="component" value="Chromosome 3"/>
</dbReference>
<feature type="compositionally biased region" description="Polar residues" evidence="6">
    <location>
        <begin position="342"/>
        <end position="351"/>
    </location>
</feature>
<dbReference type="InterPro" id="IPR008942">
    <property type="entry name" value="ENTH_VHS"/>
</dbReference>
<comment type="subcellular location">
    <subcellularLocation>
        <location evidence="1">Membrane</location>
        <topology evidence="1">Peripheral membrane protein</topology>
    </subcellularLocation>
</comment>
<keyword evidence="4" id="KW-0653">Protein transport</keyword>
<proteinExistence type="inferred from homology"/>
<dbReference type="InterPro" id="IPR004152">
    <property type="entry name" value="GAT_dom"/>
</dbReference>
<dbReference type="SMART" id="SM00288">
    <property type="entry name" value="VHS"/>
    <property type="match status" value="1"/>
</dbReference>
<dbReference type="GO" id="GO:0016020">
    <property type="term" value="C:membrane"/>
    <property type="evidence" value="ECO:0007669"/>
    <property type="project" value="UniProtKB-SubCell"/>
</dbReference>
<dbReference type="EMBL" id="JAMFTS010000003">
    <property type="protein sequence ID" value="KAJ4773476.1"/>
    <property type="molecule type" value="Genomic_DNA"/>
</dbReference>
<feature type="compositionally biased region" description="Basic and acidic residues" evidence="6">
    <location>
        <begin position="356"/>
        <end position="366"/>
    </location>
</feature>
<evidence type="ECO:0000256" key="3">
    <source>
        <dbReference type="ARBA" id="ARBA00022448"/>
    </source>
</evidence>
<dbReference type="Gene3D" id="1.20.58.160">
    <property type="match status" value="1"/>
</dbReference>
<dbReference type="InterPro" id="IPR044836">
    <property type="entry name" value="TOL_plant"/>
</dbReference>
<evidence type="ECO:0000256" key="2">
    <source>
        <dbReference type="ARBA" id="ARBA00007708"/>
    </source>
</evidence>
<evidence type="ECO:0000313" key="11">
    <source>
        <dbReference type="Proteomes" id="UP001140206"/>
    </source>
</evidence>
<keyword evidence="3" id="KW-0813">Transport</keyword>
<dbReference type="InterPro" id="IPR038425">
    <property type="entry name" value="GAT_sf"/>
</dbReference>
<dbReference type="PANTHER" id="PTHR46646">
    <property type="entry name" value="TOM1-LIKE PROTEIN 1"/>
    <property type="match status" value="1"/>
</dbReference>
<dbReference type="GO" id="GO:0035091">
    <property type="term" value="F:phosphatidylinositol binding"/>
    <property type="evidence" value="ECO:0007669"/>
    <property type="project" value="InterPro"/>
</dbReference>
<dbReference type="GO" id="GO:0005737">
    <property type="term" value="C:cytoplasm"/>
    <property type="evidence" value="ECO:0007669"/>
    <property type="project" value="UniProtKB-ARBA"/>
</dbReference>
<dbReference type="CDD" id="cd03561">
    <property type="entry name" value="VHS"/>
    <property type="match status" value="1"/>
</dbReference>